<proteinExistence type="predicted"/>
<dbReference type="AlphaFoldDB" id="A0A8E2ERR4"/>
<sequence length="64" mass="7043">MESSSNSVRPTRLRMPSQPSNLPDSPNTAHCSHLLLHRRSISNPALHKALTSTRPHPPPESPSQ</sequence>
<feature type="region of interest" description="Disordered" evidence="1">
    <location>
        <begin position="1"/>
        <end position="64"/>
    </location>
</feature>
<evidence type="ECO:0000256" key="1">
    <source>
        <dbReference type="SAM" id="MobiDB-lite"/>
    </source>
</evidence>
<accession>A0A8E2ERR4</accession>
<protein>
    <submittedName>
        <fullName evidence="2">Uncharacterized protein</fullName>
    </submittedName>
</protein>
<dbReference type="Proteomes" id="UP000250140">
    <property type="component" value="Unassembled WGS sequence"/>
</dbReference>
<feature type="compositionally biased region" description="Polar residues" evidence="1">
    <location>
        <begin position="17"/>
        <end position="30"/>
    </location>
</feature>
<dbReference type="EMBL" id="KV750744">
    <property type="protein sequence ID" value="OCL03405.1"/>
    <property type="molecule type" value="Genomic_DNA"/>
</dbReference>
<gene>
    <name evidence="2" type="ORF">AOQ84DRAFT_356925</name>
</gene>
<name>A0A8E2ERR4_9PEZI</name>
<organism evidence="2 3">
    <name type="scientific">Glonium stellatum</name>
    <dbReference type="NCBI Taxonomy" id="574774"/>
    <lineage>
        <taxon>Eukaryota</taxon>
        <taxon>Fungi</taxon>
        <taxon>Dikarya</taxon>
        <taxon>Ascomycota</taxon>
        <taxon>Pezizomycotina</taxon>
        <taxon>Dothideomycetes</taxon>
        <taxon>Pleosporomycetidae</taxon>
        <taxon>Gloniales</taxon>
        <taxon>Gloniaceae</taxon>
        <taxon>Glonium</taxon>
    </lineage>
</organism>
<feature type="compositionally biased region" description="Pro residues" evidence="1">
    <location>
        <begin position="55"/>
        <end position="64"/>
    </location>
</feature>
<feature type="non-terminal residue" evidence="2">
    <location>
        <position position="64"/>
    </location>
</feature>
<evidence type="ECO:0000313" key="3">
    <source>
        <dbReference type="Proteomes" id="UP000250140"/>
    </source>
</evidence>
<reference evidence="2 3" key="1">
    <citation type="journal article" date="2016" name="Nat. Commun.">
        <title>Ectomycorrhizal ecology is imprinted in the genome of the dominant symbiotic fungus Cenococcum geophilum.</title>
        <authorList>
            <consortium name="DOE Joint Genome Institute"/>
            <person name="Peter M."/>
            <person name="Kohler A."/>
            <person name="Ohm R.A."/>
            <person name="Kuo A."/>
            <person name="Krutzmann J."/>
            <person name="Morin E."/>
            <person name="Arend M."/>
            <person name="Barry K.W."/>
            <person name="Binder M."/>
            <person name="Choi C."/>
            <person name="Clum A."/>
            <person name="Copeland A."/>
            <person name="Grisel N."/>
            <person name="Haridas S."/>
            <person name="Kipfer T."/>
            <person name="LaButti K."/>
            <person name="Lindquist E."/>
            <person name="Lipzen A."/>
            <person name="Maire R."/>
            <person name="Meier B."/>
            <person name="Mihaltcheva S."/>
            <person name="Molinier V."/>
            <person name="Murat C."/>
            <person name="Poggeler S."/>
            <person name="Quandt C.A."/>
            <person name="Sperisen C."/>
            <person name="Tritt A."/>
            <person name="Tisserant E."/>
            <person name="Crous P.W."/>
            <person name="Henrissat B."/>
            <person name="Nehls U."/>
            <person name="Egli S."/>
            <person name="Spatafora J.W."/>
            <person name="Grigoriev I.V."/>
            <person name="Martin F.M."/>
        </authorList>
    </citation>
    <scope>NUCLEOTIDE SEQUENCE [LARGE SCALE GENOMIC DNA]</scope>
    <source>
        <strain evidence="2 3">CBS 207.34</strain>
    </source>
</reference>
<evidence type="ECO:0000313" key="2">
    <source>
        <dbReference type="EMBL" id="OCL03405.1"/>
    </source>
</evidence>
<keyword evidence="3" id="KW-1185">Reference proteome</keyword>